<reference evidence="6" key="2">
    <citation type="submission" date="2015-01" db="EMBL/GenBank/DDBJ databases">
        <title>Evolutionary Origins and Diversification of the Mycorrhizal Mutualists.</title>
        <authorList>
            <consortium name="DOE Joint Genome Institute"/>
            <consortium name="Mycorrhizal Genomics Consortium"/>
            <person name="Kohler A."/>
            <person name="Kuo A."/>
            <person name="Nagy L.G."/>
            <person name="Floudas D."/>
            <person name="Copeland A."/>
            <person name="Barry K.W."/>
            <person name="Cichocki N."/>
            <person name="Veneault-Fourrey C."/>
            <person name="LaButti K."/>
            <person name="Lindquist E.A."/>
            <person name="Lipzen A."/>
            <person name="Lundell T."/>
            <person name="Morin E."/>
            <person name="Murat C."/>
            <person name="Riley R."/>
            <person name="Ohm R."/>
            <person name="Sun H."/>
            <person name="Tunlid A."/>
            <person name="Henrissat B."/>
            <person name="Grigoriev I.V."/>
            <person name="Hibbett D.S."/>
            <person name="Martin F."/>
        </authorList>
    </citation>
    <scope>NUCLEOTIDE SEQUENCE [LARGE SCALE GENOMIC DNA]</scope>
    <source>
        <strain evidence="6">MUT 4182</strain>
    </source>
</reference>
<proteinExistence type="predicted"/>
<evidence type="ECO:0008006" key="7">
    <source>
        <dbReference type="Google" id="ProtNLM"/>
    </source>
</evidence>
<evidence type="ECO:0000256" key="2">
    <source>
        <dbReference type="ARBA" id="ARBA00022840"/>
    </source>
</evidence>
<dbReference type="GO" id="GO:0000796">
    <property type="term" value="C:condensin complex"/>
    <property type="evidence" value="ECO:0007669"/>
    <property type="project" value="TreeGrafter"/>
</dbReference>
<dbReference type="STRING" id="1051891.A0A0C3QF17"/>
<evidence type="ECO:0000256" key="1">
    <source>
        <dbReference type="ARBA" id="ARBA00022741"/>
    </source>
</evidence>
<keyword evidence="2" id="KW-0067">ATP-binding</keyword>
<dbReference type="OrthoDB" id="5575062at2759"/>
<dbReference type="AlphaFoldDB" id="A0A0C3QF17"/>
<dbReference type="Gene3D" id="1.10.287.2610">
    <property type="match status" value="1"/>
</dbReference>
<dbReference type="PANTHER" id="PTHR18937">
    <property type="entry name" value="STRUCTURAL MAINTENANCE OF CHROMOSOMES SMC FAMILY MEMBER"/>
    <property type="match status" value="1"/>
</dbReference>
<dbReference type="Proteomes" id="UP000054248">
    <property type="component" value="Unassembled WGS sequence"/>
</dbReference>
<feature type="coiled-coil region" evidence="4">
    <location>
        <begin position="364"/>
        <end position="447"/>
    </location>
</feature>
<evidence type="ECO:0000256" key="3">
    <source>
        <dbReference type="ARBA" id="ARBA00023242"/>
    </source>
</evidence>
<dbReference type="GO" id="GO:0007076">
    <property type="term" value="P:mitotic chromosome condensation"/>
    <property type="evidence" value="ECO:0007669"/>
    <property type="project" value="TreeGrafter"/>
</dbReference>
<gene>
    <name evidence="5" type="ORF">M407DRAFT_26046</name>
</gene>
<keyword evidence="3" id="KW-0539">Nucleus</keyword>
<keyword evidence="1" id="KW-0547">Nucleotide-binding</keyword>
<reference evidence="5 6" key="1">
    <citation type="submission" date="2014-04" db="EMBL/GenBank/DDBJ databases">
        <authorList>
            <consortium name="DOE Joint Genome Institute"/>
            <person name="Kuo A."/>
            <person name="Girlanda M."/>
            <person name="Perotto S."/>
            <person name="Kohler A."/>
            <person name="Nagy L.G."/>
            <person name="Floudas D."/>
            <person name="Copeland A."/>
            <person name="Barry K.W."/>
            <person name="Cichocki N."/>
            <person name="Veneault-Fourrey C."/>
            <person name="LaButti K."/>
            <person name="Lindquist E.A."/>
            <person name="Lipzen A."/>
            <person name="Lundell T."/>
            <person name="Morin E."/>
            <person name="Murat C."/>
            <person name="Sun H."/>
            <person name="Tunlid A."/>
            <person name="Henrissat B."/>
            <person name="Grigoriev I.V."/>
            <person name="Hibbett D.S."/>
            <person name="Martin F."/>
            <person name="Nordberg H.P."/>
            <person name="Cantor M.N."/>
            <person name="Hua S.X."/>
        </authorList>
    </citation>
    <scope>NUCLEOTIDE SEQUENCE [LARGE SCALE GENOMIC DNA]</scope>
    <source>
        <strain evidence="5 6">MUT 4182</strain>
    </source>
</reference>
<dbReference type="GO" id="GO:0005524">
    <property type="term" value="F:ATP binding"/>
    <property type="evidence" value="ECO:0007669"/>
    <property type="project" value="UniProtKB-KW"/>
</dbReference>
<dbReference type="SUPFAM" id="SSF52540">
    <property type="entry name" value="P-loop containing nucleoside triphosphate hydrolases"/>
    <property type="match status" value="1"/>
</dbReference>
<evidence type="ECO:0000313" key="5">
    <source>
        <dbReference type="EMBL" id="KIO24616.1"/>
    </source>
</evidence>
<evidence type="ECO:0000313" key="6">
    <source>
        <dbReference type="Proteomes" id="UP000054248"/>
    </source>
</evidence>
<dbReference type="EMBL" id="KN823058">
    <property type="protein sequence ID" value="KIO24616.1"/>
    <property type="molecule type" value="Genomic_DNA"/>
</dbReference>
<accession>A0A0C3QF17</accession>
<feature type="coiled-coil region" evidence="4">
    <location>
        <begin position="132"/>
        <end position="331"/>
    </location>
</feature>
<sequence length="476" mass="54609">MRQGKLSELIHNSADYPDLDDCRVEVWFREIEDLPGPDAYKVVPGSKLVVARSAFRNNSSVYTINGNRSNFTEVTTLLKDRGIDLDHKRFLILQGEVESIAQMKPKAPNEHEDGLLEYLEDIIGTSKYKEPIDETLIQVDQLNEERSEKMNRLRLIEKDKASLEEKKKDAETWLRNKNELARAQNKIYQYYMLGHSRNEQELQGSIDALTQQLQQEKDKNKDTIGAIEELQHAYDERVKAFEVVKKETAPLVKQLQALEKQEVTLQEKRKHIMAKGKKLTKSLKEDHNARAEAERLIENHAESVEKHRKEVEQLESSLESEEAELEKITEGLKGDMHILLWLLLLRSSRKPPLTDKTEVFHAQIEAKQKELEPWNAKINKKQAELDLATNERNMLAEKAEAIQASVDDAVKSVEDLTGEKRAKEEQLGQLKSELVALKREVAAGEKKLQVAPLFPVSSPVAHSGPIRRAWRNKSRN</sequence>
<dbReference type="PANTHER" id="PTHR18937:SF172">
    <property type="entry name" value="STRUCTURAL MAINTENANCE OF CHROMOSOMES PROTEIN"/>
    <property type="match status" value="1"/>
</dbReference>
<protein>
    <recommendedName>
        <fullName evidence="7">RecF/RecN/SMC N-terminal domain-containing protein</fullName>
    </recommendedName>
</protein>
<keyword evidence="6" id="KW-1185">Reference proteome</keyword>
<evidence type="ECO:0000256" key="4">
    <source>
        <dbReference type="SAM" id="Coils"/>
    </source>
</evidence>
<dbReference type="Gene3D" id="3.40.50.300">
    <property type="entry name" value="P-loop containing nucleotide triphosphate hydrolases"/>
    <property type="match status" value="1"/>
</dbReference>
<keyword evidence="4" id="KW-0175">Coiled coil</keyword>
<dbReference type="InterPro" id="IPR027417">
    <property type="entry name" value="P-loop_NTPase"/>
</dbReference>
<organism evidence="5 6">
    <name type="scientific">Tulasnella calospora MUT 4182</name>
    <dbReference type="NCBI Taxonomy" id="1051891"/>
    <lineage>
        <taxon>Eukaryota</taxon>
        <taxon>Fungi</taxon>
        <taxon>Dikarya</taxon>
        <taxon>Basidiomycota</taxon>
        <taxon>Agaricomycotina</taxon>
        <taxon>Agaricomycetes</taxon>
        <taxon>Cantharellales</taxon>
        <taxon>Tulasnellaceae</taxon>
        <taxon>Tulasnella</taxon>
    </lineage>
</organism>
<dbReference type="HOGENOM" id="CLU_042237_0_0_1"/>
<name>A0A0C3QF17_9AGAM</name>